<dbReference type="SUPFAM" id="SSF54782">
    <property type="entry name" value="Porphobilinogen deaminase (hydroxymethylbilane synthase), C-terminal domain"/>
    <property type="match status" value="1"/>
</dbReference>
<dbReference type="PIRSF" id="PIRSF001438">
    <property type="entry name" value="4pyrrol_synth_OHMeBilane_synth"/>
    <property type="match status" value="1"/>
</dbReference>
<dbReference type="Pfam" id="PF01379">
    <property type="entry name" value="Porphobil_deam"/>
    <property type="match status" value="1"/>
</dbReference>
<comment type="similarity">
    <text evidence="2 7">Belongs to the HMBS family.</text>
</comment>
<dbReference type="PROSITE" id="PS00533">
    <property type="entry name" value="PORPHOBILINOGEN_DEAM"/>
    <property type="match status" value="1"/>
</dbReference>
<evidence type="ECO:0000313" key="11">
    <source>
        <dbReference type="Proteomes" id="UP000092596"/>
    </source>
</evidence>
<name>A0A1B0ZKL1_9MICO</name>
<comment type="miscellaneous">
    <text evidence="7">The porphobilinogen subunits are added to the dipyrromethane group.</text>
</comment>
<feature type="modified residue" description="S-(dipyrrolylmethanemethyl)cysteine" evidence="7">
    <location>
        <position position="244"/>
    </location>
</feature>
<dbReference type="EMBL" id="CP012117">
    <property type="protein sequence ID" value="ANP28480.1"/>
    <property type="molecule type" value="Genomic_DNA"/>
</dbReference>
<keyword evidence="4 7" id="KW-0808">Transferase</keyword>
<feature type="domain" description="Porphobilinogen deaminase N-terminal" evidence="8">
    <location>
        <begin position="2"/>
        <end position="207"/>
    </location>
</feature>
<dbReference type="SUPFAM" id="SSF53850">
    <property type="entry name" value="Periplasmic binding protein-like II"/>
    <property type="match status" value="1"/>
</dbReference>
<dbReference type="NCBIfam" id="TIGR00212">
    <property type="entry name" value="hemC"/>
    <property type="match status" value="1"/>
</dbReference>
<dbReference type="RefSeq" id="WP_065248461.1">
    <property type="nucleotide sequence ID" value="NZ_CP012117.1"/>
</dbReference>
<dbReference type="GO" id="GO:0006782">
    <property type="term" value="P:protoporphyrinogen IX biosynthetic process"/>
    <property type="evidence" value="ECO:0007669"/>
    <property type="project" value="UniProtKB-UniRule"/>
</dbReference>
<reference evidence="10 11" key="1">
    <citation type="submission" date="2015-06" db="EMBL/GenBank/DDBJ databases">
        <title>Investigation of pathophysiology for high-risk pregnancy and development of treatment modality based on it.</title>
        <authorList>
            <person name="Kim B.-C."/>
            <person name="Lim S."/>
        </authorList>
    </citation>
    <scope>NUCLEOTIDE SEQUENCE [LARGE SCALE GENOMIC DNA]</scope>
    <source>
        <strain evidence="10 11">AD1-86</strain>
    </source>
</reference>
<dbReference type="HAMAP" id="MF_00260">
    <property type="entry name" value="Porphobil_deam"/>
    <property type="match status" value="1"/>
</dbReference>
<evidence type="ECO:0000259" key="9">
    <source>
        <dbReference type="Pfam" id="PF03900"/>
    </source>
</evidence>
<dbReference type="EC" id="2.5.1.61" evidence="7"/>
<comment type="catalytic activity">
    <reaction evidence="6 7">
        <text>4 porphobilinogen + H2O = hydroxymethylbilane + 4 NH4(+)</text>
        <dbReference type="Rhea" id="RHEA:13185"/>
        <dbReference type="ChEBI" id="CHEBI:15377"/>
        <dbReference type="ChEBI" id="CHEBI:28938"/>
        <dbReference type="ChEBI" id="CHEBI:57845"/>
        <dbReference type="ChEBI" id="CHEBI:58126"/>
        <dbReference type="EC" id="2.5.1.61"/>
    </reaction>
</comment>
<dbReference type="AlphaFoldDB" id="A0A1B0ZKL1"/>
<comment type="cofactor">
    <cofactor evidence="7">
        <name>dipyrromethane</name>
        <dbReference type="ChEBI" id="CHEBI:60342"/>
    </cofactor>
    <text evidence="7">Binds 1 dipyrromethane group covalently.</text>
</comment>
<organism evidence="10 11">
    <name type="scientific">Dermabacter vaginalis</name>
    <dbReference type="NCBI Taxonomy" id="1630135"/>
    <lineage>
        <taxon>Bacteria</taxon>
        <taxon>Bacillati</taxon>
        <taxon>Actinomycetota</taxon>
        <taxon>Actinomycetes</taxon>
        <taxon>Micrococcales</taxon>
        <taxon>Dermabacteraceae</taxon>
        <taxon>Dermabacter</taxon>
    </lineage>
</organism>
<sequence>MMRLGTRASTLARTQSAWVARQLVAGGEGDSDGFQLVNVSTHGDRDRTSPLTRIGGTGVFVSAVREALLAGEVDVVVHSLKDLPTLPADGIRLAAIPVRENPADALVTREGVSDLAAIPHGGRVGTGSPRRAAQLMLARPDLEIVPIRGNIETRMAFAERGELDAVVLAAAGLLRLGLNDRIAEVFHPWQFLPAPAQGALAVEVREDLDPESALALALSALDHAPTRFAVAAERALLRALEAGCSAPVATFAEVTDDDRLLLKAGVYGRNTTIVRDIHTDESVTAASAEAAGRALAEDMLAAGARDLLAEEWLA</sequence>
<dbReference type="PANTHER" id="PTHR11557:SF0">
    <property type="entry name" value="PORPHOBILINOGEN DEAMINASE"/>
    <property type="match status" value="1"/>
</dbReference>
<dbReference type="GO" id="GO:0004418">
    <property type="term" value="F:hydroxymethylbilane synthase activity"/>
    <property type="evidence" value="ECO:0007669"/>
    <property type="project" value="UniProtKB-UniRule"/>
</dbReference>
<evidence type="ECO:0000256" key="7">
    <source>
        <dbReference type="HAMAP-Rule" id="MF_00260"/>
    </source>
</evidence>
<evidence type="ECO:0000256" key="4">
    <source>
        <dbReference type="ARBA" id="ARBA00022679"/>
    </source>
</evidence>
<gene>
    <name evidence="7" type="primary">hemC</name>
    <name evidence="10" type="ORF">DAD186_19300</name>
</gene>
<evidence type="ECO:0000256" key="3">
    <source>
        <dbReference type="ARBA" id="ARBA00011245"/>
    </source>
</evidence>
<dbReference type="InterPro" id="IPR000860">
    <property type="entry name" value="HemC"/>
</dbReference>
<dbReference type="FunFam" id="3.40.190.10:FF:000005">
    <property type="entry name" value="Porphobilinogen deaminase"/>
    <property type="match status" value="1"/>
</dbReference>
<evidence type="ECO:0000256" key="6">
    <source>
        <dbReference type="ARBA" id="ARBA00048169"/>
    </source>
</evidence>
<protein>
    <recommendedName>
        <fullName evidence="7">Porphobilinogen deaminase</fullName>
        <shortName evidence="7">PBG</shortName>
        <ecNumber evidence="7">2.5.1.61</ecNumber>
    </recommendedName>
    <alternativeName>
        <fullName evidence="7">Hydroxymethylbilane synthase</fullName>
        <shortName evidence="7">HMBS</shortName>
    </alternativeName>
    <alternativeName>
        <fullName evidence="7">Pre-uroporphyrinogen synthase</fullName>
    </alternativeName>
</protein>
<dbReference type="PANTHER" id="PTHR11557">
    <property type="entry name" value="PORPHOBILINOGEN DEAMINASE"/>
    <property type="match status" value="1"/>
</dbReference>
<keyword evidence="5 7" id="KW-0627">Porphyrin biosynthesis</keyword>
<evidence type="ECO:0000256" key="1">
    <source>
        <dbReference type="ARBA" id="ARBA00002869"/>
    </source>
</evidence>
<comment type="subunit">
    <text evidence="3 7">Monomer.</text>
</comment>
<dbReference type="PATRIC" id="fig|1630135.4.peg.1926"/>
<dbReference type="Gene3D" id="3.30.160.40">
    <property type="entry name" value="Porphobilinogen deaminase, C-terminal domain"/>
    <property type="match status" value="1"/>
</dbReference>
<dbReference type="InterPro" id="IPR022418">
    <property type="entry name" value="Porphobilinogen_deaminase_C"/>
</dbReference>
<evidence type="ECO:0000313" key="10">
    <source>
        <dbReference type="EMBL" id="ANP28480.1"/>
    </source>
</evidence>
<dbReference type="Gene3D" id="3.40.190.10">
    <property type="entry name" value="Periplasmic binding protein-like II"/>
    <property type="match status" value="2"/>
</dbReference>
<proteinExistence type="inferred from homology"/>
<dbReference type="KEGG" id="dva:DAD186_19300"/>
<feature type="domain" description="Porphobilinogen deaminase C-terminal" evidence="9">
    <location>
        <begin position="229"/>
        <end position="300"/>
    </location>
</feature>
<dbReference type="Proteomes" id="UP000092596">
    <property type="component" value="Chromosome"/>
</dbReference>
<evidence type="ECO:0000256" key="5">
    <source>
        <dbReference type="ARBA" id="ARBA00023244"/>
    </source>
</evidence>
<dbReference type="STRING" id="1630135.DAD186_19300"/>
<dbReference type="InterPro" id="IPR022419">
    <property type="entry name" value="Porphobilin_deaminase_cofac_BS"/>
</dbReference>
<accession>A0A1B0ZKL1</accession>
<dbReference type="Pfam" id="PF03900">
    <property type="entry name" value="Porphobil_deamC"/>
    <property type="match status" value="1"/>
</dbReference>
<dbReference type="GO" id="GO:0005737">
    <property type="term" value="C:cytoplasm"/>
    <property type="evidence" value="ECO:0007669"/>
    <property type="project" value="UniProtKB-UniRule"/>
</dbReference>
<evidence type="ECO:0000259" key="8">
    <source>
        <dbReference type="Pfam" id="PF01379"/>
    </source>
</evidence>
<evidence type="ECO:0000256" key="2">
    <source>
        <dbReference type="ARBA" id="ARBA00005638"/>
    </source>
</evidence>
<comment type="function">
    <text evidence="1 7">Tetrapolymerization of the monopyrrole PBG into the hydroxymethylbilane pre-uroporphyrinogen in several discrete steps.</text>
</comment>
<dbReference type="InterPro" id="IPR022417">
    <property type="entry name" value="Porphobilin_deaminase_N"/>
</dbReference>
<dbReference type="PRINTS" id="PR00151">
    <property type="entry name" value="PORPHBDMNASE"/>
</dbReference>
<dbReference type="InterPro" id="IPR036803">
    <property type="entry name" value="Porphobilinogen_deaminase_C_sf"/>
</dbReference>